<feature type="transmembrane region" description="Helical" evidence="1">
    <location>
        <begin position="69"/>
        <end position="90"/>
    </location>
</feature>
<organism evidence="2 3">
    <name type="scientific">Mariniphaga sediminis</name>
    <dbReference type="NCBI Taxonomy" id="1628158"/>
    <lineage>
        <taxon>Bacteria</taxon>
        <taxon>Pseudomonadati</taxon>
        <taxon>Bacteroidota</taxon>
        <taxon>Bacteroidia</taxon>
        <taxon>Marinilabiliales</taxon>
        <taxon>Prolixibacteraceae</taxon>
        <taxon>Mariniphaga</taxon>
    </lineage>
</organism>
<evidence type="ECO:0000313" key="2">
    <source>
        <dbReference type="EMBL" id="RIH66757.1"/>
    </source>
</evidence>
<evidence type="ECO:0000313" key="3">
    <source>
        <dbReference type="Proteomes" id="UP000266441"/>
    </source>
</evidence>
<feature type="transmembrane region" description="Helical" evidence="1">
    <location>
        <begin position="45"/>
        <end position="63"/>
    </location>
</feature>
<proteinExistence type="predicted"/>
<gene>
    <name evidence="2" type="ORF">D1164_03955</name>
</gene>
<comment type="caution">
    <text evidence="2">The sequence shown here is derived from an EMBL/GenBank/DDBJ whole genome shotgun (WGS) entry which is preliminary data.</text>
</comment>
<dbReference type="AlphaFoldDB" id="A0A399D5B6"/>
<dbReference type="Proteomes" id="UP000266441">
    <property type="component" value="Unassembled WGS sequence"/>
</dbReference>
<protein>
    <recommendedName>
        <fullName evidence="4">HXXEE domain-containing protein</fullName>
    </recommendedName>
</protein>
<evidence type="ECO:0008006" key="4">
    <source>
        <dbReference type="Google" id="ProtNLM"/>
    </source>
</evidence>
<keyword evidence="1" id="KW-0812">Transmembrane</keyword>
<dbReference type="OrthoDB" id="583174at2"/>
<keyword evidence="1" id="KW-1133">Transmembrane helix</keyword>
<keyword evidence="1" id="KW-0472">Membrane</keyword>
<feature type="transmembrane region" description="Helical" evidence="1">
    <location>
        <begin position="102"/>
        <end position="124"/>
    </location>
</feature>
<dbReference type="Pfam" id="PF20460">
    <property type="entry name" value="DUF6713"/>
    <property type="match status" value="1"/>
</dbReference>
<dbReference type="InterPro" id="IPR046559">
    <property type="entry name" value="DUF6713"/>
</dbReference>
<name>A0A399D5B6_9BACT</name>
<sequence length="127" mass="14803">MLPEFNVLFWVYLINSVFIINHEIDSAFWQEWKLFKLDSLGIKGFLIIHFPLLFAVLLGLLLIDRGLVAGYIISLIVATSGIFAFLFHFYHLRKGRHEFNNWLSKLILILIFPLSLLQVVLTVIKIM</sequence>
<reference evidence="2 3" key="1">
    <citation type="journal article" date="2015" name="Int. J. Syst. Evol. Microbiol.">
        <title>Mariniphaga sediminis sp. nov., isolated from coastal sediment.</title>
        <authorList>
            <person name="Wang F.Q."/>
            <person name="Shen Q.Y."/>
            <person name="Chen G.J."/>
            <person name="Du Z.J."/>
        </authorList>
    </citation>
    <scope>NUCLEOTIDE SEQUENCE [LARGE SCALE GENOMIC DNA]</scope>
    <source>
        <strain evidence="2 3">SY21</strain>
    </source>
</reference>
<accession>A0A399D5B6</accession>
<keyword evidence="3" id="KW-1185">Reference proteome</keyword>
<evidence type="ECO:0000256" key="1">
    <source>
        <dbReference type="SAM" id="Phobius"/>
    </source>
</evidence>
<feature type="transmembrane region" description="Helical" evidence="1">
    <location>
        <begin position="6"/>
        <end position="24"/>
    </location>
</feature>
<dbReference type="EMBL" id="QWET01000002">
    <property type="protein sequence ID" value="RIH66757.1"/>
    <property type="molecule type" value="Genomic_DNA"/>
</dbReference>
<dbReference type="RefSeq" id="WP_119348629.1">
    <property type="nucleotide sequence ID" value="NZ_QWET01000002.1"/>
</dbReference>